<keyword evidence="3" id="KW-1185">Reference proteome</keyword>
<evidence type="ECO:0000256" key="1">
    <source>
        <dbReference type="SAM" id="Phobius"/>
    </source>
</evidence>
<sequence>MAGLIQLWAFLREANMEVFQELRTLEVPLQSLYRITEAVQQTVRQIERATYMSRSGDQGLIANWYRPLASEVSDLREDEQHFAQKPQEQLQQIFDENCVDQTEHIGMLHSVSRLTVFLDILSSTVLVMAFIFLLAENLYANLWRKRGMRRKRVSVNFRRLGLNHAHTQPKRNESNERKHMASACGDETVSSTDGENGGRLLQAYKLHSRDGPPAFIYNLPSHPVSLSNAVGLTAASVTLPKCSSHAGIQGVSVLMDRIPRSVERSRTALTAQPSPLMQGGSRLTASTTNASITADAQTPSFEIRHARHPMWPIYEVTNNQVLPTPVTTVNSAEAFTMDVV</sequence>
<dbReference type="Proteomes" id="UP000275846">
    <property type="component" value="Unassembled WGS sequence"/>
</dbReference>
<name>A0A183SY06_SCHSO</name>
<evidence type="ECO:0000313" key="2">
    <source>
        <dbReference type="EMBL" id="VDL95489.1"/>
    </source>
</evidence>
<evidence type="ECO:0000313" key="4">
    <source>
        <dbReference type="WBParaSite" id="SSLN_0000945301-mRNA-1"/>
    </source>
</evidence>
<dbReference type="OrthoDB" id="6021021at2759"/>
<dbReference type="EMBL" id="UYSU01035040">
    <property type="protein sequence ID" value="VDL95489.1"/>
    <property type="molecule type" value="Genomic_DNA"/>
</dbReference>
<protein>
    <submittedName>
        <fullName evidence="2 4">Uncharacterized protein</fullName>
    </submittedName>
</protein>
<organism evidence="4">
    <name type="scientific">Schistocephalus solidus</name>
    <name type="common">Tapeworm</name>
    <dbReference type="NCBI Taxonomy" id="70667"/>
    <lineage>
        <taxon>Eukaryota</taxon>
        <taxon>Metazoa</taxon>
        <taxon>Spiralia</taxon>
        <taxon>Lophotrochozoa</taxon>
        <taxon>Platyhelminthes</taxon>
        <taxon>Cestoda</taxon>
        <taxon>Eucestoda</taxon>
        <taxon>Diphyllobothriidea</taxon>
        <taxon>Diphyllobothriidae</taxon>
        <taxon>Schistocephalus</taxon>
    </lineage>
</organism>
<dbReference type="WBParaSite" id="SSLN_0000945301-mRNA-1">
    <property type="protein sequence ID" value="SSLN_0000945301-mRNA-1"/>
    <property type="gene ID" value="SSLN_0000945301"/>
</dbReference>
<accession>A0A183SY06</accession>
<reference evidence="2 3" key="2">
    <citation type="submission" date="2018-11" db="EMBL/GenBank/DDBJ databases">
        <authorList>
            <consortium name="Pathogen Informatics"/>
        </authorList>
    </citation>
    <scope>NUCLEOTIDE SEQUENCE [LARGE SCALE GENOMIC DNA]</scope>
    <source>
        <strain evidence="2 3">NST_G2</strain>
    </source>
</reference>
<keyword evidence="1" id="KW-0812">Transmembrane</keyword>
<evidence type="ECO:0000313" key="3">
    <source>
        <dbReference type="Proteomes" id="UP000275846"/>
    </source>
</evidence>
<keyword evidence="1" id="KW-0472">Membrane</keyword>
<feature type="transmembrane region" description="Helical" evidence="1">
    <location>
        <begin position="120"/>
        <end position="142"/>
    </location>
</feature>
<dbReference type="STRING" id="70667.A0A183SY06"/>
<keyword evidence="1" id="KW-1133">Transmembrane helix</keyword>
<gene>
    <name evidence="2" type="ORF">SSLN_LOCUS9104</name>
</gene>
<proteinExistence type="predicted"/>
<dbReference type="AlphaFoldDB" id="A0A183SY06"/>
<reference evidence="4" key="1">
    <citation type="submission" date="2016-06" db="UniProtKB">
        <authorList>
            <consortium name="WormBaseParasite"/>
        </authorList>
    </citation>
    <scope>IDENTIFICATION</scope>
</reference>